<protein>
    <submittedName>
        <fullName evidence="1">Uncharacterized protein</fullName>
    </submittedName>
</protein>
<dbReference type="Proteomes" id="UP000292665">
    <property type="component" value="Unassembled WGS sequence"/>
</dbReference>
<evidence type="ECO:0000313" key="2">
    <source>
        <dbReference type="Proteomes" id="UP000292665"/>
    </source>
</evidence>
<evidence type="ECO:0000313" key="1">
    <source>
        <dbReference type="EMBL" id="RYS81761.1"/>
    </source>
</evidence>
<comment type="caution">
    <text evidence="1">The sequence shown here is derived from an EMBL/GenBank/DDBJ whole genome shotgun (WGS) entry which is preliminary data.</text>
</comment>
<gene>
    <name evidence="1" type="ORF">EAI93_02670</name>
</gene>
<name>A0A4Q5CBP4_9FIRM</name>
<organism evidence="1 2">
    <name type="scientific">[Ruminococcus] torques</name>
    <dbReference type="NCBI Taxonomy" id="33039"/>
    <lineage>
        <taxon>Bacteria</taxon>
        <taxon>Bacillati</taxon>
        <taxon>Bacillota</taxon>
        <taxon>Clostridia</taxon>
        <taxon>Lachnospirales</taxon>
        <taxon>Lachnospiraceae</taxon>
        <taxon>Mediterraneibacter</taxon>
    </lineage>
</organism>
<dbReference type="AlphaFoldDB" id="A0A4Q5CBP4"/>
<accession>A0A4Q5CBP4</accession>
<proteinExistence type="predicted"/>
<dbReference type="EMBL" id="RCYR01000002">
    <property type="protein sequence ID" value="RYS81761.1"/>
    <property type="molecule type" value="Genomic_DNA"/>
</dbReference>
<sequence>MENMIKTVLLKKEDCYCDLATFYENVARKISARITDKTKFDCRKICVTKDVQEVLWSYYREEKNQTDEQITSILLIGGPKANLEEHGILEYRAEVENEFVSCGENPDGC</sequence>
<reference evidence="1 2" key="1">
    <citation type="journal article" date="2019" name="Science, e1252229">
        <title>Invertible promoters mediate bacterial phase variation, antibiotic resistance, and host adaptation in the gut.</title>
        <authorList>
            <person name="Jiang X."/>
            <person name="Hall A.B."/>
            <person name="Arthur T.D."/>
            <person name="Plichta D.R."/>
            <person name="Covington C.T."/>
            <person name="Poyet M."/>
            <person name="Crothers J."/>
            <person name="Moses P.L."/>
            <person name="Tolonen A.C."/>
            <person name="Vlamakis H."/>
            <person name="Alm E.J."/>
            <person name="Xavier R.J."/>
        </authorList>
    </citation>
    <scope>NUCLEOTIDE SEQUENCE [LARGE SCALE GENOMIC DNA]</scope>
    <source>
        <strain evidence="2">aa_0143</strain>
    </source>
</reference>